<dbReference type="GO" id="GO:0003700">
    <property type="term" value="F:DNA-binding transcription factor activity"/>
    <property type="evidence" value="ECO:0007669"/>
    <property type="project" value="InterPro"/>
</dbReference>
<dbReference type="InterPro" id="IPR036388">
    <property type="entry name" value="WH-like_DNA-bd_sf"/>
</dbReference>
<dbReference type="PROSITE" id="PS50987">
    <property type="entry name" value="HTH_ARSR_2"/>
    <property type="match status" value="1"/>
</dbReference>
<proteinExistence type="predicted"/>
<evidence type="ECO:0000259" key="1">
    <source>
        <dbReference type="PROSITE" id="PS50987"/>
    </source>
</evidence>
<protein>
    <recommendedName>
        <fullName evidence="1">HTH arsR-type domain-containing protein</fullName>
    </recommendedName>
</protein>
<evidence type="ECO:0000313" key="2">
    <source>
        <dbReference type="EMBL" id="PIZ45461.1"/>
    </source>
</evidence>
<dbReference type="InterPro" id="IPR000835">
    <property type="entry name" value="HTH_MarR-typ"/>
</dbReference>
<dbReference type="SMART" id="SM00418">
    <property type="entry name" value="HTH_ARSR"/>
    <property type="match status" value="1"/>
</dbReference>
<dbReference type="InterPro" id="IPR011991">
    <property type="entry name" value="ArsR-like_HTH"/>
</dbReference>
<dbReference type="EMBL" id="PFNM01000005">
    <property type="protein sequence ID" value="PIZ45461.1"/>
    <property type="molecule type" value="Genomic_DNA"/>
</dbReference>
<reference evidence="3" key="1">
    <citation type="submission" date="2017-09" db="EMBL/GenBank/DDBJ databases">
        <title>Depth-based differentiation of microbial function through sediment-hosted aquifers and enrichment of novel symbionts in the deep terrestrial subsurface.</title>
        <authorList>
            <person name="Probst A.J."/>
            <person name="Ladd B."/>
            <person name="Jarett J.K."/>
            <person name="Geller-Mcgrath D.E."/>
            <person name="Sieber C.M.K."/>
            <person name="Emerson J.B."/>
            <person name="Anantharaman K."/>
            <person name="Thomas B.C."/>
            <person name="Malmstrom R."/>
            <person name="Stieglmeier M."/>
            <person name="Klingl A."/>
            <person name="Woyke T."/>
            <person name="Ryan C.M."/>
            <person name="Banfield J.F."/>
        </authorList>
    </citation>
    <scope>NUCLEOTIDE SEQUENCE [LARGE SCALE GENOMIC DNA]</scope>
</reference>
<dbReference type="InterPro" id="IPR036390">
    <property type="entry name" value="WH_DNA-bd_sf"/>
</dbReference>
<gene>
    <name evidence="2" type="ORF">COY31_00370</name>
</gene>
<evidence type="ECO:0000313" key="3">
    <source>
        <dbReference type="Proteomes" id="UP000230553"/>
    </source>
</evidence>
<name>A0A2M7TH22_9BACT</name>
<feature type="domain" description="HTH arsR-type" evidence="1">
    <location>
        <begin position="1"/>
        <end position="91"/>
    </location>
</feature>
<dbReference type="SUPFAM" id="SSF46785">
    <property type="entry name" value="Winged helix' DNA-binding domain"/>
    <property type="match status" value="1"/>
</dbReference>
<accession>A0A2M7TH22</accession>
<organism evidence="2 3">
    <name type="scientific">Candidatus Wolfebacteria bacterium CG_4_10_14_0_2_um_filter_39_18</name>
    <dbReference type="NCBI Taxonomy" id="1975061"/>
    <lineage>
        <taxon>Bacteria</taxon>
        <taxon>Candidatus Wolfeibacteriota</taxon>
    </lineage>
</organism>
<sequence length="91" mass="10772">MKTAKKLERHFKGVANHRRIEILLFVRDFEGVTLENMADQLDCNFKTISEHTRRLVQAGLLEKNYRGRFVTHSLSPYGRQFAKFIETFRQS</sequence>
<dbReference type="CDD" id="cd00090">
    <property type="entry name" value="HTH_ARSR"/>
    <property type="match status" value="1"/>
</dbReference>
<dbReference type="Pfam" id="PF13463">
    <property type="entry name" value="HTH_27"/>
    <property type="match status" value="1"/>
</dbReference>
<dbReference type="Gene3D" id="1.10.10.10">
    <property type="entry name" value="Winged helix-like DNA-binding domain superfamily/Winged helix DNA-binding domain"/>
    <property type="match status" value="1"/>
</dbReference>
<comment type="caution">
    <text evidence="2">The sequence shown here is derived from an EMBL/GenBank/DDBJ whole genome shotgun (WGS) entry which is preliminary data.</text>
</comment>
<dbReference type="Proteomes" id="UP000230553">
    <property type="component" value="Unassembled WGS sequence"/>
</dbReference>
<dbReference type="AlphaFoldDB" id="A0A2M7TH22"/>
<dbReference type="InterPro" id="IPR001845">
    <property type="entry name" value="HTH_ArsR_DNA-bd_dom"/>
</dbReference>